<sequence>MSSLPQSPTAAPRQALLCDSGRRRQSTLLPPLPPPEVEEPWSSDTEDPIPFLATMSMKQVGFLNARKRTERDFSSVSSACDSYPVKGRVSGASREMRSSPALERSFTGSPTSTSAAGAPLVETAEPDSDVSYLEVMLTEIMDAAARLASKYPAPSCASTQEGGETLPACGYLLRTYFNFDSGAFKPHQQEVCLSILAGVKTLAVCPTGWGKSLCYQFPMLVHRLLFECRYARWCRQVGAANSVLQQSTDTAVEDGCMRNLRPAGLLSSTALPAHLCSRFCIVVSPLLALMEDQAEKVNAIAHLSAFVLSSKVGADREARVLSELQSPLCPLDILFVSPEKFIASVPLRRLLQAQAHRLALVCVDEVHCVSGWAYDFRPTFMYVSRVLQSPLLADATAQAGEEAQTRCAREALSAVPYLCLTATATKAVMQDIQASFHIARTVTCGDQWRGNLQLQVTNLVERHASFYHLPPASGDDAEAREPSARVTQDALLEAVQQLPKPMLVYVQSRADADALSGLLSSKYGHSRTSSPSEGSAHGRAVFHAATYPRSHGGLCSADDSESDGKEEHSIDMYTEGPRDAEAAMVVRCYHAALTQAVRKSTQRQFLQGKIDVLVATIAFGMGVDKADIRSVIHASAPSSLEGYVQEIGRAGRDGLPSFCRLLYNPFDFYALRCRLWSTLLSPSEMQSIVRAILSGTTTRFGQRLMLVSVSALSADLGLSEEVIETVLFLMITATRFTTLPGDESPSHTHSRRLPAPFKSVLGCYPLGYKVLKAQGEEEGNLNPELAGAATNCTVRGSAAPVKRRRSGTAMATGGSSCAAGVGLLLRQLGATDAVLELCQVTPNMSNQIEMANQLSMPLAEFRQRMQDLIESGTITVAKHGVPSALLLELADSFAEAASPAAQQALVSHMLALHRGRLDAQVAGLRRMFALLQNPTHTAIAAELSRGPGESCSTVDKGHLSWKPPGREMGKMKAVSVINAFVEENRLRIHSSYEALRALMGIRPRSLIQHGKYAGQLPLAQSWYVSSPYFGALRNFEVSWVLQVLAPHQLDCTSAGCVRQP</sequence>
<dbReference type="Gene3D" id="3.40.50.300">
    <property type="entry name" value="P-loop containing nucleotide triphosphate hydrolases"/>
    <property type="match status" value="3"/>
</dbReference>
<dbReference type="GeneID" id="92513892"/>
<reference evidence="10" key="2">
    <citation type="journal article" date="2021" name="Sci. Data">
        <title>Chromosome-scale genome sequencing, assembly and annotation of six genomes from subfamily Leishmaniinae.</title>
        <authorList>
            <person name="Almutairi H."/>
            <person name="Urbaniak M.D."/>
            <person name="Bates M.D."/>
            <person name="Jariyapan N."/>
            <person name="Kwakye-Nuako G."/>
            <person name="Thomaz Soccol V."/>
            <person name="Al-Salem W.S."/>
            <person name="Dillon R.J."/>
            <person name="Bates P.A."/>
            <person name="Gatherer D."/>
        </authorList>
    </citation>
    <scope>NUCLEOTIDE SEQUENCE [LARGE SCALE GENOMIC DNA]</scope>
</reference>
<evidence type="ECO:0000256" key="1">
    <source>
        <dbReference type="ARBA" id="ARBA00005446"/>
    </source>
</evidence>
<evidence type="ECO:0000313" key="9">
    <source>
        <dbReference type="EMBL" id="KAG5472448.1"/>
    </source>
</evidence>
<dbReference type="KEGG" id="lmat:92513892"/>
<proteinExistence type="inferred from homology"/>
<feature type="compositionally biased region" description="Acidic residues" evidence="6">
    <location>
        <begin position="36"/>
        <end position="47"/>
    </location>
</feature>
<dbReference type="GO" id="GO:0005694">
    <property type="term" value="C:chromosome"/>
    <property type="evidence" value="ECO:0007669"/>
    <property type="project" value="TreeGrafter"/>
</dbReference>
<dbReference type="Pfam" id="PF00270">
    <property type="entry name" value="DEAD"/>
    <property type="match status" value="1"/>
</dbReference>
<keyword evidence="10" id="KW-1185">Reference proteome</keyword>
<dbReference type="GO" id="GO:0005634">
    <property type="term" value="C:nucleus"/>
    <property type="evidence" value="ECO:0007669"/>
    <property type="project" value="TreeGrafter"/>
</dbReference>
<dbReference type="InterPro" id="IPR014001">
    <property type="entry name" value="Helicase_ATP-bd"/>
</dbReference>
<evidence type="ECO:0000259" key="8">
    <source>
        <dbReference type="PROSITE" id="PS51194"/>
    </source>
</evidence>
<evidence type="ECO:0000259" key="7">
    <source>
        <dbReference type="PROSITE" id="PS51192"/>
    </source>
</evidence>
<feature type="compositionally biased region" description="Polar residues" evidence="6">
    <location>
        <begin position="106"/>
        <end position="115"/>
    </location>
</feature>
<dbReference type="AlphaFoldDB" id="A0A836KNM9"/>
<dbReference type="OrthoDB" id="10261556at2759"/>
<comment type="caution">
    <text evidence="9">The sequence shown here is derived from an EMBL/GenBank/DDBJ whole genome shotgun (WGS) entry which is preliminary data.</text>
</comment>
<dbReference type="InterPro" id="IPR001650">
    <property type="entry name" value="Helicase_C-like"/>
</dbReference>
<gene>
    <name evidence="9" type="ORF">LSCM1_03847</name>
</gene>
<dbReference type="EC" id="5.6.2.4" evidence="5"/>
<comment type="similarity">
    <text evidence="1">Belongs to the helicase family. RecQ subfamily.</text>
</comment>
<name>A0A836KNM9_9TRYP</name>
<organism evidence="9 10">
    <name type="scientific">Leishmania martiniquensis</name>
    <dbReference type="NCBI Taxonomy" id="1580590"/>
    <lineage>
        <taxon>Eukaryota</taxon>
        <taxon>Discoba</taxon>
        <taxon>Euglenozoa</taxon>
        <taxon>Kinetoplastea</taxon>
        <taxon>Metakinetoplastina</taxon>
        <taxon>Trypanosomatida</taxon>
        <taxon>Trypanosomatidae</taxon>
        <taxon>Leishmaniinae</taxon>
        <taxon>Leishmania</taxon>
    </lineage>
</organism>
<dbReference type="PANTHER" id="PTHR13710">
    <property type="entry name" value="DNA HELICASE RECQ FAMILY MEMBER"/>
    <property type="match status" value="1"/>
</dbReference>
<protein>
    <recommendedName>
        <fullName evidence="5">DNA 3'-5' helicase</fullName>
        <ecNumber evidence="5">5.6.2.4</ecNumber>
    </recommendedName>
</protein>
<dbReference type="SUPFAM" id="SSF52540">
    <property type="entry name" value="P-loop containing nucleoside triphosphate hydrolases"/>
    <property type="match status" value="1"/>
</dbReference>
<dbReference type="GO" id="GO:0005524">
    <property type="term" value="F:ATP binding"/>
    <property type="evidence" value="ECO:0007669"/>
    <property type="project" value="UniProtKB-KW"/>
</dbReference>
<feature type="domain" description="Helicase ATP-binding" evidence="7">
    <location>
        <begin position="192"/>
        <end position="442"/>
    </location>
</feature>
<evidence type="ECO:0000256" key="2">
    <source>
        <dbReference type="ARBA" id="ARBA00022741"/>
    </source>
</evidence>
<dbReference type="GO" id="GO:0000724">
    <property type="term" value="P:double-strand break repair via homologous recombination"/>
    <property type="evidence" value="ECO:0007669"/>
    <property type="project" value="TreeGrafter"/>
</dbReference>
<evidence type="ECO:0000256" key="3">
    <source>
        <dbReference type="ARBA" id="ARBA00022840"/>
    </source>
</evidence>
<dbReference type="PROSITE" id="PS51192">
    <property type="entry name" value="HELICASE_ATP_BIND_1"/>
    <property type="match status" value="1"/>
</dbReference>
<dbReference type="EMBL" id="JAFEUZ010000030">
    <property type="protein sequence ID" value="KAG5472448.1"/>
    <property type="molecule type" value="Genomic_DNA"/>
</dbReference>
<reference evidence="10" key="1">
    <citation type="journal article" date="2021" name="Microbiol. Resour. Announc.">
        <title>LGAAP: Leishmaniinae Genome Assembly and Annotation Pipeline.</title>
        <authorList>
            <person name="Almutairi H."/>
            <person name="Urbaniak M.D."/>
            <person name="Bates M.D."/>
            <person name="Jariyapan N."/>
            <person name="Kwakye-Nuako G."/>
            <person name="Thomaz-Soccol V."/>
            <person name="Al-Salem W.S."/>
            <person name="Dillon R.J."/>
            <person name="Bates P.A."/>
            <person name="Gatherer D."/>
        </authorList>
    </citation>
    <scope>NUCLEOTIDE SEQUENCE [LARGE SCALE GENOMIC DNA]</scope>
</reference>
<dbReference type="GO" id="GO:0003676">
    <property type="term" value="F:nucleic acid binding"/>
    <property type="evidence" value="ECO:0007669"/>
    <property type="project" value="InterPro"/>
</dbReference>
<accession>A0A836KNM9</accession>
<evidence type="ECO:0000313" key="10">
    <source>
        <dbReference type="Proteomes" id="UP000673552"/>
    </source>
</evidence>
<evidence type="ECO:0000256" key="5">
    <source>
        <dbReference type="ARBA" id="ARBA00034808"/>
    </source>
</evidence>
<keyword evidence="2" id="KW-0547">Nucleotide-binding</keyword>
<dbReference type="GO" id="GO:0043138">
    <property type="term" value="F:3'-5' DNA helicase activity"/>
    <property type="evidence" value="ECO:0007669"/>
    <property type="project" value="UniProtKB-EC"/>
</dbReference>
<dbReference type="SMART" id="SM00490">
    <property type="entry name" value="HELICc"/>
    <property type="match status" value="1"/>
</dbReference>
<comment type="catalytic activity">
    <reaction evidence="4">
        <text>Couples ATP hydrolysis with the unwinding of duplex DNA by translocating in the 3'-5' direction.</text>
        <dbReference type="EC" id="5.6.2.4"/>
    </reaction>
</comment>
<feature type="region of interest" description="Disordered" evidence="6">
    <location>
        <begin position="87"/>
        <end position="120"/>
    </location>
</feature>
<evidence type="ECO:0000256" key="4">
    <source>
        <dbReference type="ARBA" id="ARBA00034617"/>
    </source>
</evidence>
<dbReference type="InterPro" id="IPR027417">
    <property type="entry name" value="P-loop_NTPase"/>
</dbReference>
<dbReference type="GO" id="GO:0005737">
    <property type="term" value="C:cytoplasm"/>
    <property type="evidence" value="ECO:0007669"/>
    <property type="project" value="TreeGrafter"/>
</dbReference>
<feature type="region of interest" description="Disordered" evidence="6">
    <location>
        <begin position="1"/>
        <end position="49"/>
    </location>
</feature>
<feature type="domain" description="Helicase C-terminal" evidence="8">
    <location>
        <begin position="487"/>
        <end position="696"/>
    </location>
</feature>
<dbReference type="Proteomes" id="UP000673552">
    <property type="component" value="Unassembled WGS sequence"/>
</dbReference>
<dbReference type="SMART" id="SM00487">
    <property type="entry name" value="DEXDc"/>
    <property type="match status" value="1"/>
</dbReference>
<dbReference type="GO" id="GO:0009378">
    <property type="term" value="F:four-way junction helicase activity"/>
    <property type="evidence" value="ECO:0007669"/>
    <property type="project" value="TreeGrafter"/>
</dbReference>
<dbReference type="PROSITE" id="PS51194">
    <property type="entry name" value="HELICASE_CTER"/>
    <property type="match status" value="1"/>
</dbReference>
<evidence type="ECO:0000256" key="6">
    <source>
        <dbReference type="SAM" id="MobiDB-lite"/>
    </source>
</evidence>
<dbReference type="Pfam" id="PF00271">
    <property type="entry name" value="Helicase_C"/>
    <property type="match status" value="1"/>
</dbReference>
<dbReference type="PANTHER" id="PTHR13710:SF108">
    <property type="entry name" value="ATP-DEPENDENT DNA HELICASE Q4"/>
    <property type="match status" value="1"/>
</dbReference>
<dbReference type="RefSeq" id="XP_067176748.1">
    <property type="nucleotide sequence ID" value="XM_067321380.1"/>
</dbReference>
<dbReference type="InterPro" id="IPR011545">
    <property type="entry name" value="DEAD/DEAH_box_helicase_dom"/>
</dbReference>
<keyword evidence="3" id="KW-0067">ATP-binding</keyword>